<organism evidence="2 3">
    <name type="scientific">Paraphaeosphaeria minitans</name>
    <dbReference type="NCBI Taxonomy" id="565426"/>
    <lineage>
        <taxon>Eukaryota</taxon>
        <taxon>Fungi</taxon>
        <taxon>Dikarya</taxon>
        <taxon>Ascomycota</taxon>
        <taxon>Pezizomycotina</taxon>
        <taxon>Dothideomycetes</taxon>
        <taxon>Pleosporomycetidae</taxon>
        <taxon>Pleosporales</taxon>
        <taxon>Massarineae</taxon>
        <taxon>Didymosphaeriaceae</taxon>
        <taxon>Paraphaeosphaeria</taxon>
    </lineage>
</organism>
<sequence length="286" mass="34280">MPRSPSPYGGQRRRRTEVSPPDYMDEFGGRHHQPAHSYGRGPRYEDDRTADRGGMRGAFDAVKNFISESTEGRDRPRRAKSQREPRPRPYPPSDSDSGSPPPRRRRDSPPPRTKARAPEAPPAYADDYDDPNRPQRRRRPRDDDYYSDSRHDRPRRDAYDERPQRRDDYDYDEPRRRRDRDDRYDDRPRRNGAHDERYDDRPRRRDTEYDDRPRRNRDPRYDDRLLRDPRDDRVKSGRGGKKDMPEWQRQAKDMFFTHAMPVIKKEGPKLIAKYAGDFLKQSGSRR</sequence>
<name>A0A9P6GC02_9PLEO</name>
<protein>
    <submittedName>
        <fullName evidence="2">Uncharacterized protein</fullName>
    </submittedName>
</protein>
<accession>A0A9P6GC02</accession>
<keyword evidence="3" id="KW-1185">Reference proteome</keyword>
<proteinExistence type="predicted"/>
<evidence type="ECO:0000313" key="2">
    <source>
        <dbReference type="EMBL" id="KAF9732421.1"/>
    </source>
</evidence>
<dbReference type="OrthoDB" id="3799476at2759"/>
<dbReference type="EMBL" id="WJXW01000010">
    <property type="protein sequence ID" value="KAF9732421.1"/>
    <property type="molecule type" value="Genomic_DNA"/>
</dbReference>
<feature type="compositionally biased region" description="Basic and acidic residues" evidence="1">
    <location>
        <begin position="140"/>
        <end position="248"/>
    </location>
</feature>
<comment type="caution">
    <text evidence="2">The sequence shown here is derived from an EMBL/GenBank/DDBJ whole genome shotgun (WGS) entry which is preliminary data.</text>
</comment>
<gene>
    <name evidence="2" type="ORF">PMIN01_09279</name>
</gene>
<dbReference type="Proteomes" id="UP000756921">
    <property type="component" value="Unassembled WGS sequence"/>
</dbReference>
<evidence type="ECO:0000313" key="3">
    <source>
        <dbReference type="Proteomes" id="UP000756921"/>
    </source>
</evidence>
<evidence type="ECO:0000256" key="1">
    <source>
        <dbReference type="SAM" id="MobiDB-lite"/>
    </source>
</evidence>
<reference evidence="2" key="1">
    <citation type="journal article" date="2020" name="Mol. Plant Microbe Interact.">
        <title>Genome Sequence of the Biocontrol Agent Coniothyrium minitans strain Conio (IMI 134523).</title>
        <authorList>
            <person name="Patel D."/>
            <person name="Shittu T.A."/>
            <person name="Baroncelli R."/>
            <person name="Muthumeenakshi S."/>
            <person name="Osborne T.H."/>
            <person name="Janganan T.K."/>
            <person name="Sreenivasaprasad S."/>
        </authorList>
    </citation>
    <scope>NUCLEOTIDE SEQUENCE</scope>
    <source>
        <strain evidence="2">Conio</strain>
    </source>
</reference>
<feature type="region of interest" description="Disordered" evidence="1">
    <location>
        <begin position="1"/>
        <end position="248"/>
    </location>
</feature>
<feature type="compositionally biased region" description="Basic and acidic residues" evidence="1">
    <location>
        <begin position="42"/>
        <end position="54"/>
    </location>
</feature>
<dbReference type="AlphaFoldDB" id="A0A9P6GC02"/>